<dbReference type="GO" id="GO:0016567">
    <property type="term" value="P:protein ubiquitination"/>
    <property type="evidence" value="ECO:0007669"/>
    <property type="project" value="UniProtKB-UniPathway"/>
</dbReference>
<dbReference type="AlphaFoldDB" id="A0A1J6IQV5"/>
<reference evidence="4" key="1">
    <citation type="submission" date="2016-11" db="EMBL/GenBank/DDBJ databases">
        <title>The genome of Nicotiana attenuata.</title>
        <authorList>
            <person name="Xu S."/>
            <person name="Brockmoeller T."/>
            <person name="Gaquerel E."/>
            <person name="Navarro A."/>
            <person name="Kuhl H."/>
            <person name="Gase K."/>
            <person name="Ling Z."/>
            <person name="Zhou W."/>
            <person name="Kreitzer C."/>
            <person name="Stanke M."/>
            <person name="Tang H."/>
            <person name="Lyons E."/>
            <person name="Pandey P."/>
            <person name="Pandey S.P."/>
            <person name="Timmermann B."/>
            <person name="Baldwin I.T."/>
        </authorList>
    </citation>
    <scope>NUCLEOTIDE SEQUENCE [LARGE SCALE GENOMIC DNA]</scope>
    <source>
        <strain evidence="4">UT</strain>
    </source>
</reference>
<keyword evidence="2" id="KW-1133">Transmembrane helix</keyword>
<dbReference type="InterPro" id="IPR013083">
    <property type="entry name" value="Znf_RING/FYVE/PHD"/>
</dbReference>
<evidence type="ECO:0000256" key="2">
    <source>
        <dbReference type="SAM" id="Phobius"/>
    </source>
</evidence>
<evidence type="ECO:0000256" key="1">
    <source>
        <dbReference type="PROSITE-ProRule" id="PRU00175"/>
    </source>
</evidence>
<keyword evidence="2" id="KW-0812">Transmembrane</keyword>
<keyword evidence="2" id="KW-0472">Membrane</keyword>
<dbReference type="Gene3D" id="3.30.40.10">
    <property type="entry name" value="Zinc/RING finger domain, C3HC4 (zinc finger)"/>
    <property type="match status" value="1"/>
</dbReference>
<keyword evidence="5" id="KW-1185">Reference proteome</keyword>
<evidence type="ECO:0000313" key="4">
    <source>
        <dbReference type="EMBL" id="OIT01203.1"/>
    </source>
</evidence>
<organism evidence="4 5">
    <name type="scientific">Nicotiana attenuata</name>
    <name type="common">Coyote tobacco</name>
    <dbReference type="NCBI Taxonomy" id="49451"/>
    <lineage>
        <taxon>Eukaryota</taxon>
        <taxon>Viridiplantae</taxon>
        <taxon>Streptophyta</taxon>
        <taxon>Embryophyta</taxon>
        <taxon>Tracheophyta</taxon>
        <taxon>Spermatophyta</taxon>
        <taxon>Magnoliopsida</taxon>
        <taxon>eudicotyledons</taxon>
        <taxon>Gunneridae</taxon>
        <taxon>Pentapetalae</taxon>
        <taxon>asterids</taxon>
        <taxon>lamiids</taxon>
        <taxon>Solanales</taxon>
        <taxon>Solanaceae</taxon>
        <taxon>Nicotianoideae</taxon>
        <taxon>Nicotianeae</taxon>
        <taxon>Nicotiana</taxon>
    </lineage>
</organism>
<sequence length="149" mass="16661">MSPLFAILSLIILIIIPTLIYAFIYVLKCPQNIFRRSSGENPGPVASKTGITQHMDMVLTVKYKKELTPLDEPGNECPVCLTAFVEGEEVRQLKTCKHIYHVACIDKWLCSHSNCPVCRASVPVKRPRRPPVIIDDDFRQGLPDAASLV</sequence>
<dbReference type="SUPFAM" id="SSF57850">
    <property type="entry name" value="RING/U-box"/>
    <property type="match status" value="1"/>
</dbReference>
<keyword evidence="1" id="KW-0479">Metal-binding</keyword>
<feature type="transmembrane region" description="Helical" evidence="2">
    <location>
        <begin position="6"/>
        <end position="27"/>
    </location>
</feature>
<evidence type="ECO:0000313" key="5">
    <source>
        <dbReference type="Proteomes" id="UP000187609"/>
    </source>
</evidence>
<dbReference type="PROSITE" id="PS50089">
    <property type="entry name" value="ZF_RING_2"/>
    <property type="match status" value="1"/>
</dbReference>
<accession>A0A1J6IQV5</accession>
<comment type="caution">
    <text evidence="4">The sequence shown here is derived from an EMBL/GenBank/DDBJ whole genome shotgun (WGS) entry which is preliminary data.</text>
</comment>
<protein>
    <submittedName>
        <fullName evidence="4">Ring-h2 finger protein atl33</fullName>
    </submittedName>
</protein>
<dbReference type="EMBL" id="MJEQ01037189">
    <property type="protein sequence ID" value="OIT01203.1"/>
    <property type="molecule type" value="Genomic_DNA"/>
</dbReference>
<name>A0A1J6IQV5_NICAT</name>
<keyword evidence="1" id="KW-0863">Zinc-finger</keyword>
<proteinExistence type="predicted"/>
<dbReference type="SMART" id="SM00184">
    <property type="entry name" value="RING"/>
    <property type="match status" value="1"/>
</dbReference>
<evidence type="ECO:0000259" key="3">
    <source>
        <dbReference type="PROSITE" id="PS50089"/>
    </source>
</evidence>
<dbReference type="GO" id="GO:0008270">
    <property type="term" value="F:zinc ion binding"/>
    <property type="evidence" value="ECO:0007669"/>
    <property type="project" value="UniProtKB-KW"/>
</dbReference>
<feature type="domain" description="RING-type" evidence="3">
    <location>
        <begin position="77"/>
        <end position="119"/>
    </location>
</feature>
<dbReference type="UniPathway" id="UPA00143"/>
<dbReference type="Proteomes" id="UP000187609">
    <property type="component" value="Unassembled WGS sequence"/>
</dbReference>
<dbReference type="PANTHER" id="PTHR45676">
    <property type="entry name" value="RING-H2 FINGER PROTEIN ATL51-RELATED"/>
    <property type="match status" value="1"/>
</dbReference>
<dbReference type="Pfam" id="PF13639">
    <property type="entry name" value="zf-RING_2"/>
    <property type="match status" value="1"/>
</dbReference>
<dbReference type="SMR" id="A0A1J6IQV5"/>
<gene>
    <name evidence="4" type="primary">ATL33</name>
    <name evidence="4" type="ORF">A4A49_10724</name>
</gene>
<dbReference type="OMA" id="AFIYAMK"/>
<dbReference type="Gramene" id="OIT01203">
    <property type="protein sequence ID" value="OIT01203"/>
    <property type="gene ID" value="A4A49_10724"/>
</dbReference>
<dbReference type="InterPro" id="IPR001841">
    <property type="entry name" value="Znf_RING"/>
</dbReference>
<dbReference type="PANTHER" id="PTHR45676:SF88">
    <property type="entry name" value="RING-H2 FINGER PROTEIN ATL33"/>
    <property type="match status" value="1"/>
</dbReference>
<keyword evidence="1" id="KW-0862">Zinc</keyword>